<comment type="caution">
    <text evidence="1">The sequence shown here is derived from an EMBL/GenBank/DDBJ whole genome shotgun (WGS) entry which is preliminary data.</text>
</comment>
<dbReference type="Pfam" id="PF17784">
    <property type="entry name" value="Sulfotransfer_4"/>
    <property type="match status" value="1"/>
</dbReference>
<organism evidence="1 2">
    <name type="scientific">Chrysochromulina tobinii</name>
    <dbReference type="NCBI Taxonomy" id="1460289"/>
    <lineage>
        <taxon>Eukaryota</taxon>
        <taxon>Haptista</taxon>
        <taxon>Haptophyta</taxon>
        <taxon>Prymnesiophyceae</taxon>
        <taxon>Prymnesiales</taxon>
        <taxon>Chrysochromulinaceae</taxon>
        <taxon>Chrysochromulina</taxon>
    </lineage>
</organism>
<reference evidence="2" key="1">
    <citation type="journal article" date="2015" name="PLoS Genet.">
        <title>Genome Sequence and Transcriptome Analyses of Chrysochromulina tobin: Metabolic Tools for Enhanced Algal Fitness in the Prominent Order Prymnesiales (Haptophyceae).</title>
        <authorList>
            <person name="Hovde B.T."/>
            <person name="Deodato C.R."/>
            <person name="Hunsperger H.M."/>
            <person name="Ryken S.A."/>
            <person name="Yost W."/>
            <person name="Jha R.K."/>
            <person name="Patterson J."/>
            <person name="Monnat R.J. Jr."/>
            <person name="Barlow S.B."/>
            <person name="Starkenburg S.R."/>
            <person name="Cattolico R.A."/>
        </authorList>
    </citation>
    <scope>NUCLEOTIDE SEQUENCE</scope>
    <source>
        <strain evidence="2">CCMP291</strain>
    </source>
</reference>
<dbReference type="InterPro" id="IPR027417">
    <property type="entry name" value="P-loop_NTPase"/>
</dbReference>
<protein>
    <submittedName>
        <fullName evidence="1">Uncharacterized protein</fullName>
    </submittedName>
</protein>
<dbReference type="EMBL" id="JWZX01001496">
    <property type="protein sequence ID" value="KOO33528.1"/>
    <property type="molecule type" value="Genomic_DNA"/>
</dbReference>
<dbReference type="AlphaFoldDB" id="A0A0M0K567"/>
<dbReference type="Gene3D" id="3.40.50.300">
    <property type="entry name" value="P-loop containing nucleotide triphosphate hydrolases"/>
    <property type="match status" value="1"/>
</dbReference>
<sequence>MSLYRALVMLGISVVHYSRTYNATTGRESTTYGQIPPDAQAAAALALWHRVVSASVAPDRLLVLDLFHTPSDELWRQLCNFLDQPLPVAKDGLSLPPFPHERYGDDVRRFVADVQGGVEWS</sequence>
<dbReference type="Proteomes" id="UP000037460">
    <property type="component" value="Unassembled WGS sequence"/>
</dbReference>
<keyword evidence="2" id="KW-1185">Reference proteome</keyword>
<name>A0A0M0K567_9EUKA</name>
<gene>
    <name evidence="1" type="ORF">Ctob_013278</name>
</gene>
<evidence type="ECO:0000313" key="1">
    <source>
        <dbReference type="EMBL" id="KOO33528.1"/>
    </source>
</evidence>
<proteinExistence type="predicted"/>
<dbReference type="InterPro" id="IPR040632">
    <property type="entry name" value="Sulfotransfer_4"/>
</dbReference>
<evidence type="ECO:0000313" key="2">
    <source>
        <dbReference type="Proteomes" id="UP000037460"/>
    </source>
</evidence>
<accession>A0A0M0K567</accession>